<evidence type="ECO:0000256" key="2">
    <source>
        <dbReference type="ARBA" id="ARBA00010790"/>
    </source>
</evidence>
<dbReference type="Proteomes" id="UP000658997">
    <property type="component" value="Unassembled WGS sequence"/>
</dbReference>
<evidence type="ECO:0000256" key="3">
    <source>
        <dbReference type="ARBA" id="ARBA00022630"/>
    </source>
</evidence>
<dbReference type="AlphaFoldDB" id="A0A1K0GA03"/>
<feature type="binding site" evidence="7">
    <location>
        <position position="288"/>
    </location>
    <ligand>
        <name>FAD</name>
        <dbReference type="ChEBI" id="CHEBI:57692"/>
    </ligand>
</feature>
<dbReference type="SUPFAM" id="SSF54373">
    <property type="entry name" value="FAD-linked reductases, C-terminal domain"/>
    <property type="match status" value="1"/>
</dbReference>
<dbReference type="InterPro" id="IPR007867">
    <property type="entry name" value="GMC_OxRtase_C"/>
</dbReference>
<feature type="signal peptide" evidence="8">
    <location>
        <begin position="1"/>
        <end position="19"/>
    </location>
</feature>
<evidence type="ECO:0000256" key="5">
    <source>
        <dbReference type="ARBA" id="ARBA00023002"/>
    </source>
</evidence>
<dbReference type="PROSITE" id="PS00624">
    <property type="entry name" value="GMC_OXRED_2"/>
    <property type="match status" value="1"/>
</dbReference>
<feature type="active site" description="Proton donor" evidence="6">
    <location>
        <position position="576"/>
    </location>
</feature>
<sequence>MKSTILIAAAALAGATAAAAPVAWTKVSPRSEMATRMAENSHLAARSITNDAAHFSKKKFDYIVVGAGTAGLALAARLSEGGKYKVGVLEAGGNGFGVGIIDTPGQFGADLGTVYDWNYTTVANTANGVPASSWPRGKLLGGSSALNFLVWDRSSRYEIDAWEQLGNPGWNWNNLYSAMKKSERFHAPSQQNADLLGVKPVPSDYGNSGPIQVAFPNYISNQVQRWIPALRSLGIPKNDQTLAGENVGVSQQPSDINPTNYTRSYSAPAYLFPNQARHNLHVLTNALVSKVNFDTSRDHLSATGVTFTSNGQTYTVNAAKEVILSGGTVNTPQLLELSGIGSKHVLAKAGVKLLYENANVGENLQDHTYSATVYNLKPAFKTLDSLRSNATFAAQQAAAYKANQTSILTETVPSISYVSLARVVGDQRAKAMIADVTKYVSASCAPYKKTLEKQLDFLNNYPDKVGQMELIGIDGYFASTGAPKPDETYFTILAANQHLFSRGSIHIQSSDPTKYPIIDPKYFSVPFDTEIATAGTNYTRRVGLSKAYSDLVVGEYWPGNVDLETYTKTTSVTEYHPIGTASMLPRHQGGVVDASLKVYGTTNLRVVDASIMPLHISAHIQATIYGVAEYAAQIIKKQA</sequence>
<dbReference type="Gene3D" id="3.50.50.60">
    <property type="entry name" value="FAD/NAD(P)-binding domain"/>
    <property type="match status" value="1"/>
</dbReference>
<dbReference type="EMBL" id="LT558131">
    <property type="protein sequence ID" value="SAM84677.1"/>
    <property type="molecule type" value="Genomic_DNA"/>
</dbReference>
<dbReference type="Proteomes" id="UP000179920">
    <property type="component" value="Chromosome XV"/>
</dbReference>
<dbReference type="Pfam" id="PF05199">
    <property type="entry name" value="GMC_oxred_C"/>
    <property type="match status" value="1"/>
</dbReference>
<dbReference type="PIRSF" id="PIRSF000137">
    <property type="entry name" value="Alcohol_oxidase"/>
    <property type="match status" value="1"/>
</dbReference>
<keyword evidence="4 7" id="KW-0274">FAD</keyword>
<dbReference type="GO" id="GO:0050660">
    <property type="term" value="F:flavin adenine dinucleotide binding"/>
    <property type="evidence" value="ECO:0007669"/>
    <property type="project" value="InterPro"/>
</dbReference>
<evidence type="ECO:0000259" key="9">
    <source>
        <dbReference type="PROSITE" id="PS00624"/>
    </source>
</evidence>
<proteinExistence type="inferred from homology"/>
<evidence type="ECO:0000256" key="8">
    <source>
        <dbReference type="SAM" id="SignalP"/>
    </source>
</evidence>
<evidence type="ECO:0000313" key="13">
    <source>
        <dbReference type="Proteomes" id="UP000658997"/>
    </source>
</evidence>
<dbReference type="InterPro" id="IPR000172">
    <property type="entry name" value="GMC_OxRdtase_N"/>
</dbReference>
<evidence type="ECO:0000313" key="10">
    <source>
        <dbReference type="EMBL" id="SAM84677.1"/>
    </source>
</evidence>
<feature type="binding site" evidence="7">
    <location>
        <begin position="147"/>
        <end position="150"/>
    </location>
    <ligand>
        <name>FAD</name>
        <dbReference type="ChEBI" id="CHEBI:57692"/>
    </ligand>
</feature>
<dbReference type="PANTHER" id="PTHR11552:SF201">
    <property type="entry name" value="GLUCOSE-METHANOL-CHOLINE OXIDOREDUCTASE N-TERMINAL DOMAIN-CONTAINING PROTEIN"/>
    <property type="match status" value="1"/>
</dbReference>
<name>A0A1K0GA03_9BASI</name>
<keyword evidence="13" id="KW-1185">Reference proteome</keyword>
<evidence type="ECO:0000256" key="4">
    <source>
        <dbReference type="ARBA" id="ARBA00022827"/>
    </source>
</evidence>
<feature type="active site" description="Proton acceptor" evidence="6">
    <location>
        <position position="619"/>
    </location>
</feature>
<evidence type="ECO:0000256" key="1">
    <source>
        <dbReference type="ARBA" id="ARBA00001974"/>
    </source>
</evidence>
<dbReference type="SUPFAM" id="SSF51905">
    <property type="entry name" value="FAD/NAD(P)-binding domain"/>
    <property type="match status" value="1"/>
</dbReference>
<comment type="cofactor">
    <cofactor evidence="1 7">
        <name>FAD</name>
        <dbReference type="ChEBI" id="CHEBI:57692"/>
    </cofactor>
</comment>
<reference evidence="12" key="1">
    <citation type="submission" date="2016-04" db="EMBL/GenBank/DDBJ databases">
        <authorList>
            <person name="Guldener U."/>
            <person name="Guldener U."/>
        </authorList>
    </citation>
    <scope>NUCLEOTIDE SEQUENCE [LARGE SCALE GENOMIC DNA]</scope>
    <source>
        <strain evidence="12">UB2112</strain>
    </source>
</reference>
<keyword evidence="3" id="KW-0285">Flavoprotein</keyword>
<dbReference type="Gene3D" id="3.30.560.10">
    <property type="entry name" value="Glucose Oxidase, domain 3"/>
    <property type="match status" value="1"/>
</dbReference>
<dbReference type="OrthoDB" id="269227at2759"/>
<protein>
    <submittedName>
        <fullName evidence="10">Related to Glucose oxidase</fullName>
    </submittedName>
</protein>
<feature type="domain" description="Glucose-methanol-choline oxidoreductase N-terminal" evidence="9">
    <location>
        <begin position="327"/>
        <end position="341"/>
    </location>
</feature>
<dbReference type="InterPro" id="IPR036188">
    <property type="entry name" value="FAD/NAD-bd_sf"/>
</dbReference>
<accession>A0A1K0GA03</accession>
<dbReference type="InterPro" id="IPR012132">
    <property type="entry name" value="GMC_OxRdtase"/>
</dbReference>
<evidence type="ECO:0000313" key="12">
    <source>
        <dbReference type="Proteomes" id="UP000179920"/>
    </source>
</evidence>
<evidence type="ECO:0000256" key="6">
    <source>
        <dbReference type="PIRSR" id="PIRSR000137-1"/>
    </source>
</evidence>
<dbReference type="PANTHER" id="PTHR11552">
    <property type="entry name" value="GLUCOSE-METHANOL-CHOLINE GMC OXIDOREDUCTASE"/>
    <property type="match status" value="1"/>
</dbReference>
<gene>
    <name evidence="11" type="ORF">UBRO2_05512</name>
    <name evidence="10" type="ORF">UBRO_06109</name>
</gene>
<evidence type="ECO:0000313" key="11">
    <source>
        <dbReference type="EMBL" id="SYW84412.1"/>
    </source>
</evidence>
<feature type="chain" id="PRO_5038218783" evidence="8">
    <location>
        <begin position="20"/>
        <end position="639"/>
    </location>
</feature>
<organism evidence="10 12">
    <name type="scientific">Ustilago bromivora</name>
    <dbReference type="NCBI Taxonomy" id="307758"/>
    <lineage>
        <taxon>Eukaryota</taxon>
        <taxon>Fungi</taxon>
        <taxon>Dikarya</taxon>
        <taxon>Basidiomycota</taxon>
        <taxon>Ustilaginomycotina</taxon>
        <taxon>Ustilaginomycetes</taxon>
        <taxon>Ustilaginales</taxon>
        <taxon>Ustilaginaceae</taxon>
        <taxon>Ustilago</taxon>
    </lineage>
</organism>
<dbReference type="EMBL" id="ULHB01000175">
    <property type="protein sequence ID" value="SYW84412.1"/>
    <property type="molecule type" value="Genomic_DNA"/>
</dbReference>
<keyword evidence="8" id="KW-0732">Signal</keyword>
<dbReference type="GO" id="GO:0016614">
    <property type="term" value="F:oxidoreductase activity, acting on CH-OH group of donors"/>
    <property type="evidence" value="ECO:0007669"/>
    <property type="project" value="InterPro"/>
</dbReference>
<evidence type="ECO:0000256" key="7">
    <source>
        <dbReference type="PIRSR" id="PIRSR000137-2"/>
    </source>
</evidence>
<reference evidence="11" key="3">
    <citation type="submission" date="2018-08" db="EMBL/GenBank/DDBJ databases">
        <authorList>
            <person name="Guldener U."/>
        </authorList>
    </citation>
    <scope>NUCLEOTIDE SEQUENCE</scope>
    <source>
        <strain evidence="11">UB2</strain>
    </source>
</reference>
<keyword evidence="5" id="KW-0560">Oxidoreductase</keyword>
<dbReference type="Pfam" id="PF00732">
    <property type="entry name" value="GMC_oxred_N"/>
    <property type="match status" value="1"/>
</dbReference>
<reference evidence="10" key="2">
    <citation type="submission" date="2016-04" db="EMBL/GenBank/DDBJ databases">
        <authorList>
            <person name="Evans L.H."/>
            <person name="Alamgir A."/>
            <person name="Owens N."/>
            <person name="Weber N.D."/>
            <person name="Virtaneva K."/>
            <person name="Barbian K."/>
            <person name="Babar A."/>
            <person name="Rosenke K."/>
        </authorList>
    </citation>
    <scope>NUCLEOTIDE SEQUENCE</scope>
    <source>
        <strain evidence="10">UB2112</strain>
    </source>
</reference>
<comment type="similarity">
    <text evidence="2">Belongs to the GMC oxidoreductase family.</text>
</comment>